<evidence type="ECO:0000256" key="2">
    <source>
        <dbReference type="ARBA" id="ARBA00023242"/>
    </source>
</evidence>
<sequence>MVILENPICKRQKDELKRKTKRDSIPGYENNLDHNPVKDCDIRPSAAPIGLPPSASLGIYSKAMGTQTAKVSSIKRPQDEYEILVDNYNEPFQHFSLERSDDGSKYIHPLEKLSITEFIDKTVSNVEPVKPPPVETTLFKLVQEVNDLKELAAKLRDANEFAVNLEHTEYRSYLGLTCLMQVSTRTEDFIVDTLKLRHHICVNLVGVFKDPTKRKVMHGADRAIMWLQRDFDIYVCNMFDTQQVLSFNSTPFSFYTLFIRKISKTISASKLLKLERNSLEYLLQHYCEIETNKEYQNADWRLRPLTDGMLRYGREKTHYLLYIYDLMKRKLLSSSTNLVEVYKRSSDLCMQLYDKEIRTENSYLSIPGLAAADLNSRQLAIVAVSRCFLSISCRPLKYYCLFISFLMKCMQGLYKLRDEFARYEDESTDYILTNEILIEVAKKMPDRTIELLQITKSRHPHIESRPGFVLTNISRWMRKAGEFEEAAKKLKEDHIKMMAAREAEASDEGSMATDDQSVEPKKEDEENVMLEVGEESMSLSSTFQTQ</sequence>
<evidence type="ECO:0000313" key="6">
    <source>
        <dbReference type="EMBL" id="KAJ9541096.1"/>
    </source>
</evidence>
<reference evidence="6" key="1">
    <citation type="submission" date="2023-03" db="EMBL/GenBank/DDBJ databases">
        <title>Chromosome-scale reference genome and RAD-based genetic map of yellow starthistle (Centaurea solstitialis) reveal putative structural variation and QTLs associated with invader traits.</title>
        <authorList>
            <person name="Reatini B."/>
            <person name="Cang F.A."/>
            <person name="Jiang Q."/>
            <person name="Mckibben M.T.W."/>
            <person name="Barker M.S."/>
            <person name="Rieseberg L.H."/>
            <person name="Dlugosch K.M."/>
        </authorList>
    </citation>
    <scope>NUCLEOTIDE SEQUENCE</scope>
    <source>
        <strain evidence="6">CAN-66</strain>
        <tissue evidence="6">Leaf</tissue>
    </source>
</reference>
<dbReference type="Gene3D" id="1.10.150.80">
    <property type="entry name" value="HRDC domain"/>
    <property type="match status" value="1"/>
</dbReference>
<proteinExistence type="predicted"/>
<dbReference type="InterPro" id="IPR012337">
    <property type="entry name" value="RNaseH-like_sf"/>
</dbReference>
<comment type="subcellular location">
    <subcellularLocation>
        <location evidence="1">Nucleus</location>
    </subcellularLocation>
</comment>
<dbReference type="GO" id="GO:0071036">
    <property type="term" value="P:nuclear polyadenylation-dependent snoRNA catabolic process"/>
    <property type="evidence" value="ECO:0007669"/>
    <property type="project" value="TreeGrafter"/>
</dbReference>
<dbReference type="SMART" id="SM00341">
    <property type="entry name" value="HRDC"/>
    <property type="match status" value="1"/>
</dbReference>
<feature type="region of interest" description="Disordered" evidence="4">
    <location>
        <begin position="15"/>
        <end position="36"/>
    </location>
</feature>
<feature type="domain" description="HRDC" evidence="5">
    <location>
        <begin position="403"/>
        <end position="483"/>
    </location>
</feature>
<dbReference type="Gene3D" id="3.30.420.10">
    <property type="entry name" value="Ribonuclease H-like superfamily/Ribonuclease H"/>
    <property type="match status" value="1"/>
</dbReference>
<feature type="compositionally biased region" description="Polar residues" evidence="4">
    <location>
        <begin position="537"/>
        <end position="546"/>
    </location>
</feature>
<dbReference type="GO" id="GO:0071040">
    <property type="term" value="P:nuclear polyadenylation-dependent antisense transcript catabolic process"/>
    <property type="evidence" value="ECO:0007669"/>
    <property type="project" value="TreeGrafter"/>
</dbReference>
<keyword evidence="2" id="KW-0539">Nucleus</keyword>
<dbReference type="SUPFAM" id="SSF53098">
    <property type="entry name" value="Ribonuclease H-like"/>
    <property type="match status" value="1"/>
</dbReference>
<dbReference type="GO" id="GO:0003727">
    <property type="term" value="F:single-stranded RNA binding"/>
    <property type="evidence" value="ECO:0007669"/>
    <property type="project" value="TreeGrafter"/>
</dbReference>
<dbReference type="AlphaFoldDB" id="A0AA38SSG0"/>
<comment type="caution">
    <text evidence="6">The sequence shown here is derived from an EMBL/GenBank/DDBJ whole genome shotgun (WGS) entry which is preliminary data.</text>
</comment>
<protein>
    <recommendedName>
        <fullName evidence="5">HRDC domain-containing protein</fullName>
    </recommendedName>
</protein>
<keyword evidence="3" id="KW-0175">Coiled coil</keyword>
<feature type="non-terminal residue" evidence="6">
    <location>
        <position position="1"/>
    </location>
</feature>
<dbReference type="GO" id="GO:0071038">
    <property type="term" value="P:TRAMP-dependent tRNA surveillance pathway"/>
    <property type="evidence" value="ECO:0007669"/>
    <property type="project" value="TreeGrafter"/>
</dbReference>
<feature type="region of interest" description="Disordered" evidence="4">
    <location>
        <begin position="500"/>
        <end position="546"/>
    </location>
</feature>
<evidence type="ECO:0000256" key="1">
    <source>
        <dbReference type="ARBA" id="ARBA00004123"/>
    </source>
</evidence>
<feature type="coiled-coil region" evidence="3">
    <location>
        <begin position="138"/>
        <end position="168"/>
    </location>
</feature>
<dbReference type="PANTHER" id="PTHR12124">
    <property type="entry name" value="POLYMYOSITIS/SCLERODERMA AUTOANTIGEN-RELATED"/>
    <property type="match status" value="1"/>
</dbReference>
<dbReference type="PROSITE" id="PS50967">
    <property type="entry name" value="HRDC"/>
    <property type="match status" value="1"/>
</dbReference>
<dbReference type="GO" id="GO:0071035">
    <property type="term" value="P:nuclear polyadenylation-dependent rRNA catabolic process"/>
    <property type="evidence" value="ECO:0007669"/>
    <property type="project" value="TreeGrafter"/>
</dbReference>
<feature type="compositionally biased region" description="Acidic residues" evidence="4">
    <location>
        <begin position="525"/>
        <end position="534"/>
    </location>
</feature>
<dbReference type="Pfam" id="PF00570">
    <property type="entry name" value="HRDC"/>
    <property type="match status" value="1"/>
</dbReference>
<gene>
    <name evidence="6" type="ORF">OSB04_027602</name>
</gene>
<name>A0AA38SSG0_9ASTR</name>
<organism evidence="6 7">
    <name type="scientific">Centaurea solstitialis</name>
    <name type="common">yellow star-thistle</name>
    <dbReference type="NCBI Taxonomy" id="347529"/>
    <lineage>
        <taxon>Eukaryota</taxon>
        <taxon>Viridiplantae</taxon>
        <taxon>Streptophyta</taxon>
        <taxon>Embryophyta</taxon>
        <taxon>Tracheophyta</taxon>
        <taxon>Spermatophyta</taxon>
        <taxon>Magnoliopsida</taxon>
        <taxon>eudicotyledons</taxon>
        <taxon>Gunneridae</taxon>
        <taxon>Pentapetalae</taxon>
        <taxon>asterids</taxon>
        <taxon>campanulids</taxon>
        <taxon>Asterales</taxon>
        <taxon>Asteraceae</taxon>
        <taxon>Carduoideae</taxon>
        <taxon>Cardueae</taxon>
        <taxon>Centaureinae</taxon>
        <taxon>Centaurea</taxon>
    </lineage>
</organism>
<accession>A0AA38SSG0</accession>
<dbReference type="Pfam" id="PF01612">
    <property type="entry name" value="DNA_pol_A_exo1"/>
    <property type="match status" value="1"/>
</dbReference>
<dbReference type="GO" id="GO:0005730">
    <property type="term" value="C:nucleolus"/>
    <property type="evidence" value="ECO:0007669"/>
    <property type="project" value="TreeGrafter"/>
</dbReference>
<dbReference type="PANTHER" id="PTHR12124:SF47">
    <property type="entry name" value="EXOSOME COMPONENT 10"/>
    <property type="match status" value="1"/>
</dbReference>
<dbReference type="SMART" id="SM00474">
    <property type="entry name" value="35EXOc"/>
    <property type="match status" value="1"/>
</dbReference>
<dbReference type="GO" id="GO:0000176">
    <property type="term" value="C:nuclear exosome (RNase complex)"/>
    <property type="evidence" value="ECO:0007669"/>
    <property type="project" value="TreeGrafter"/>
</dbReference>
<dbReference type="GO" id="GO:0000175">
    <property type="term" value="F:3'-5'-RNA exonuclease activity"/>
    <property type="evidence" value="ECO:0007669"/>
    <property type="project" value="InterPro"/>
</dbReference>
<dbReference type="SUPFAM" id="SSF47819">
    <property type="entry name" value="HRDC-like"/>
    <property type="match status" value="1"/>
</dbReference>
<dbReference type="InterPro" id="IPR002562">
    <property type="entry name" value="3'-5'_exonuclease_dom"/>
</dbReference>
<dbReference type="GO" id="GO:0071044">
    <property type="term" value="P:histone mRNA catabolic process"/>
    <property type="evidence" value="ECO:0007669"/>
    <property type="project" value="TreeGrafter"/>
</dbReference>
<dbReference type="GO" id="GO:0071051">
    <property type="term" value="P:poly(A)-dependent snoRNA 3'-end processing"/>
    <property type="evidence" value="ECO:0007669"/>
    <property type="project" value="TreeGrafter"/>
</dbReference>
<dbReference type="GO" id="GO:0071039">
    <property type="term" value="P:nuclear polyadenylation-dependent CUT catabolic process"/>
    <property type="evidence" value="ECO:0007669"/>
    <property type="project" value="TreeGrafter"/>
</dbReference>
<evidence type="ECO:0000256" key="3">
    <source>
        <dbReference type="SAM" id="Coils"/>
    </source>
</evidence>
<dbReference type="InterPro" id="IPR044876">
    <property type="entry name" value="HRDC_dom_sf"/>
</dbReference>
<dbReference type="InterPro" id="IPR010997">
    <property type="entry name" value="HRDC-like_sf"/>
</dbReference>
<dbReference type="EMBL" id="JARYMX010000007">
    <property type="protein sequence ID" value="KAJ9541096.1"/>
    <property type="molecule type" value="Genomic_DNA"/>
</dbReference>
<evidence type="ECO:0000259" key="5">
    <source>
        <dbReference type="PROSITE" id="PS50967"/>
    </source>
</evidence>
<dbReference type="GO" id="GO:0000467">
    <property type="term" value="P:exonucleolytic trimming to generate mature 3'-end of 5.8S rRNA from tricistronic rRNA transcript (SSU-rRNA, 5.8S rRNA, LSU-rRNA)"/>
    <property type="evidence" value="ECO:0007669"/>
    <property type="project" value="InterPro"/>
</dbReference>
<evidence type="ECO:0000256" key="4">
    <source>
        <dbReference type="SAM" id="MobiDB-lite"/>
    </source>
</evidence>
<dbReference type="InterPro" id="IPR045092">
    <property type="entry name" value="Rrp6-like"/>
</dbReference>
<dbReference type="InterPro" id="IPR036397">
    <property type="entry name" value="RNaseH_sf"/>
</dbReference>
<dbReference type="Proteomes" id="UP001172457">
    <property type="component" value="Chromosome 7"/>
</dbReference>
<dbReference type="GO" id="GO:0071037">
    <property type="term" value="P:nuclear polyadenylation-dependent snRNA catabolic process"/>
    <property type="evidence" value="ECO:0007669"/>
    <property type="project" value="TreeGrafter"/>
</dbReference>
<evidence type="ECO:0000313" key="7">
    <source>
        <dbReference type="Proteomes" id="UP001172457"/>
    </source>
</evidence>
<dbReference type="GO" id="GO:0000166">
    <property type="term" value="F:nucleotide binding"/>
    <property type="evidence" value="ECO:0007669"/>
    <property type="project" value="InterPro"/>
</dbReference>
<dbReference type="InterPro" id="IPR002121">
    <property type="entry name" value="HRDC_dom"/>
</dbReference>
<keyword evidence="7" id="KW-1185">Reference proteome</keyword>